<dbReference type="PANTHER" id="PTHR47569:SF2">
    <property type="entry name" value="NO-ASSOCIATED PROTEIN 1, CHLOROPLASTIC_MITOCHONDRIAL"/>
    <property type="match status" value="1"/>
</dbReference>
<protein>
    <recommendedName>
        <fullName evidence="1">NOA1/YqeH-like C-terminal domain-containing protein</fullName>
    </recommendedName>
</protein>
<dbReference type="OrthoDB" id="1696305at2759"/>
<dbReference type="EMBL" id="JAGYWB010000016">
    <property type="protein sequence ID" value="KAI0496505.1"/>
    <property type="molecule type" value="Genomic_DNA"/>
</dbReference>
<evidence type="ECO:0000313" key="3">
    <source>
        <dbReference type="Proteomes" id="UP000829196"/>
    </source>
</evidence>
<dbReference type="InterPro" id="IPR044229">
    <property type="entry name" value="NOA1"/>
</dbReference>
<keyword evidence="3" id="KW-1185">Reference proteome</keyword>
<gene>
    <name evidence="2" type="ORF">KFK09_022823</name>
</gene>
<sequence>MVCCQSSTYTSYFGYLSNDYYSRLLPSIGGITKCVDLASPSNPTNLRDSDYWSSRQAAVVHSEDLPFLAPQSRLRGQSFPIVSKRNLTGTDNVDLSGFSIFWGGLVRIDILKGLPQTRLTFFGPRKLQILMVPTAEADEFYHKEVGVLLTPPSEKLRELWPGLQSVRQLKIKFEDQKIPASDITISGLGWISVEPFGLGVGQNEFVDCKGELHLDVRVPKPVEIFVRPPMPVGSGSAEWYQYQELTEAEEELRPKWYY</sequence>
<dbReference type="SMR" id="A0A8T3AQY8"/>
<dbReference type="InterPro" id="IPR048422">
    <property type="entry name" value="NOA1/YqeH-like_C"/>
</dbReference>
<dbReference type="Proteomes" id="UP000829196">
    <property type="component" value="Unassembled WGS sequence"/>
</dbReference>
<dbReference type="Pfam" id="PF21516">
    <property type="entry name" value="YqeH-like_C"/>
    <property type="match status" value="1"/>
</dbReference>
<proteinExistence type="predicted"/>
<evidence type="ECO:0000313" key="2">
    <source>
        <dbReference type="EMBL" id="KAI0496505.1"/>
    </source>
</evidence>
<dbReference type="GO" id="GO:0003924">
    <property type="term" value="F:GTPase activity"/>
    <property type="evidence" value="ECO:0007669"/>
    <property type="project" value="InterPro"/>
</dbReference>
<reference evidence="2" key="1">
    <citation type="journal article" date="2022" name="Front. Genet.">
        <title>Chromosome-Scale Assembly of the Dendrobium nobile Genome Provides Insights Into the Molecular Mechanism of the Biosynthesis of the Medicinal Active Ingredient of Dendrobium.</title>
        <authorList>
            <person name="Xu Q."/>
            <person name="Niu S.-C."/>
            <person name="Li K.-L."/>
            <person name="Zheng P.-J."/>
            <person name="Zhang X.-J."/>
            <person name="Jia Y."/>
            <person name="Liu Y."/>
            <person name="Niu Y.-X."/>
            <person name="Yu L.-H."/>
            <person name="Chen D.-F."/>
            <person name="Zhang G.-Q."/>
        </authorList>
    </citation>
    <scope>NUCLEOTIDE SEQUENCE</scope>
    <source>
        <tissue evidence="2">Leaf</tissue>
    </source>
</reference>
<name>A0A8T3AQY8_DENNO</name>
<dbReference type="PANTHER" id="PTHR47569">
    <property type="entry name" value="NO-ASSOCIATED PROTEIN 1, CHLOROPLASTIC/MITOCHONDRIAL"/>
    <property type="match status" value="1"/>
</dbReference>
<accession>A0A8T3AQY8</accession>
<organism evidence="2 3">
    <name type="scientific">Dendrobium nobile</name>
    <name type="common">Orchid</name>
    <dbReference type="NCBI Taxonomy" id="94219"/>
    <lineage>
        <taxon>Eukaryota</taxon>
        <taxon>Viridiplantae</taxon>
        <taxon>Streptophyta</taxon>
        <taxon>Embryophyta</taxon>
        <taxon>Tracheophyta</taxon>
        <taxon>Spermatophyta</taxon>
        <taxon>Magnoliopsida</taxon>
        <taxon>Liliopsida</taxon>
        <taxon>Asparagales</taxon>
        <taxon>Orchidaceae</taxon>
        <taxon>Epidendroideae</taxon>
        <taxon>Malaxideae</taxon>
        <taxon>Dendrobiinae</taxon>
        <taxon>Dendrobium</taxon>
    </lineage>
</organism>
<evidence type="ECO:0000259" key="1">
    <source>
        <dbReference type="Pfam" id="PF21516"/>
    </source>
</evidence>
<comment type="caution">
    <text evidence="2">The sequence shown here is derived from an EMBL/GenBank/DDBJ whole genome shotgun (WGS) entry which is preliminary data.</text>
</comment>
<dbReference type="AlphaFoldDB" id="A0A8T3AQY8"/>
<feature type="domain" description="NOA1/YqeH-like C-terminal" evidence="1">
    <location>
        <begin position="118"/>
        <end position="196"/>
    </location>
</feature>